<dbReference type="InterPro" id="IPR029058">
    <property type="entry name" value="AB_hydrolase_fold"/>
</dbReference>
<reference evidence="6 7" key="1">
    <citation type="journal article" date="2018" name="Mycol. Prog.">
        <title>Coniella lustricola, a new species from submerged detritus.</title>
        <authorList>
            <person name="Raudabaugh D.B."/>
            <person name="Iturriaga T."/>
            <person name="Carver A."/>
            <person name="Mondo S."/>
            <person name="Pangilinan J."/>
            <person name="Lipzen A."/>
            <person name="He G."/>
            <person name="Amirebrahimi M."/>
            <person name="Grigoriev I.V."/>
            <person name="Miller A.N."/>
        </authorList>
    </citation>
    <scope>NUCLEOTIDE SEQUENCE [LARGE SCALE GENOMIC DNA]</scope>
    <source>
        <strain evidence="6 7">B22-T-1</strain>
    </source>
</reference>
<gene>
    <name evidence="6" type="ORF">BD289DRAFT_371990</name>
</gene>
<evidence type="ECO:0000313" key="6">
    <source>
        <dbReference type="EMBL" id="PSR81934.1"/>
    </source>
</evidence>
<dbReference type="PANTHER" id="PTHR11010">
    <property type="entry name" value="PROTEASE S28 PRO-X CARBOXYPEPTIDASE-RELATED"/>
    <property type="match status" value="1"/>
</dbReference>
<dbReference type="FunFam" id="3.40.50.1820:FF:000165">
    <property type="entry name" value="Serine peptidase, putative"/>
    <property type="match status" value="1"/>
</dbReference>
<organism evidence="6 7">
    <name type="scientific">Coniella lustricola</name>
    <dbReference type="NCBI Taxonomy" id="2025994"/>
    <lineage>
        <taxon>Eukaryota</taxon>
        <taxon>Fungi</taxon>
        <taxon>Dikarya</taxon>
        <taxon>Ascomycota</taxon>
        <taxon>Pezizomycotina</taxon>
        <taxon>Sordariomycetes</taxon>
        <taxon>Sordariomycetidae</taxon>
        <taxon>Diaporthales</taxon>
        <taxon>Schizoparmaceae</taxon>
        <taxon>Coniella</taxon>
    </lineage>
</organism>
<accession>A0A2T3A2Y7</accession>
<dbReference type="EMBL" id="KZ678490">
    <property type="protein sequence ID" value="PSR81934.1"/>
    <property type="molecule type" value="Genomic_DNA"/>
</dbReference>
<dbReference type="Pfam" id="PF05577">
    <property type="entry name" value="Peptidase_S28"/>
    <property type="match status" value="1"/>
</dbReference>
<evidence type="ECO:0000256" key="5">
    <source>
        <dbReference type="ARBA" id="ARBA00023180"/>
    </source>
</evidence>
<proteinExistence type="inferred from homology"/>
<keyword evidence="2 6" id="KW-0645">Protease</keyword>
<dbReference type="AlphaFoldDB" id="A0A2T3A2Y7"/>
<dbReference type="PANTHER" id="PTHR11010:SF23">
    <property type="entry name" value="SERINE PEPTIDASE"/>
    <property type="match status" value="1"/>
</dbReference>
<dbReference type="Proteomes" id="UP000241462">
    <property type="component" value="Unassembled WGS sequence"/>
</dbReference>
<name>A0A2T3A2Y7_9PEZI</name>
<evidence type="ECO:0000313" key="7">
    <source>
        <dbReference type="Proteomes" id="UP000241462"/>
    </source>
</evidence>
<dbReference type="InParanoid" id="A0A2T3A2Y7"/>
<evidence type="ECO:0000256" key="2">
    <source>
        <dbReference type="ARBA" id="ARBA00022670"/>
    </source>
</evidence>
<sequence>MPQLIDDRFSAATLSKRDTAATVNTSGLITFEQLLDHNDPSKGTFSQRVWYNSEFWSGPGAPVVFFTPGEEEADLYTGYLTNRTITGVFAQEIGGAVVMMEHRYWGESSPYSVLTAANLSYLTLEQSIKDTTYLARNIQLPFDTNGSSLAPNAPWVMAGGSYSGALTGWVEQIDPGTYWAYYATSAVVEVIYDFWQYFKPVQEGMPANCSSDVQKVISYVDSVLTGDDADATQALKEKFGLGGVTHNDDFAEVLANGPYQWQGIQFYEGYNSFSLFCDTVENVGYYYPNSTTVPTAAGVGLAKALDGYATYIKEYIVDGYCESWGYDDWTDEWDVGCFDSYNASSPIYTDESVYNAADRQWVWFLCNEPFAYWQDGAPKNESTIVSRLVSASYQERQCALYFPPTDPGTFDAANKTTEDTNEWTHGWYTAGNTTRLIWTNGQYDPWLDTTVSSVYRPGGPFEGSAGEPVQVIPLGNHCSDMIVENGAVNEGVQNVIDNEVAQIVEWVDEFYTEKKKFRAVKRS</sequence>
<dbReference type="Gene3D" id="3.40.50.1820">
    <property type="entry name" value="alpha/beta hydrolase"/>
    <property type="match status" value="2"/>
</dbReference>
<dbReference type="GO" id="GO:0070008">
    <property type="term" value="F:serine-type exopeptidase activity"/>
    <property type="evidence" value="ECO:0007669"/>
    <property type="project" value="InterPro"/>
</dbReference>
<dbReference type="GO" id="GO:0006508">
    <property type="term" value="P:proteolysis"/>
    <property type="evidence" value="ECO:0007669"/>
    <property type="project" value="UniProtKB-KW"/>
</dbReference>
<keyword evidence="5" id="KW-0325">Glycoprotein</keyword>
<dbReference type="SUPFAM" id="SSF53474">
    <property type="entry name" value="alpha/beta-Hydrolases"/>
    <property type="match status" value="1"/>
</dbReference>
<dbReference type="GO" id="GO:0008239">
    <property type="term" value="F:dipeptidyl-peptidase activity"/>
    <property type="evidence" value="ECO:0007669"/>
    <property type="project" value="TreeGrafter"/>
</dbReference>
<keyword evidence="3" id="KW-0732">Signal</keyword>
<protein>
    <submittedName>
        <fullName evidence="6">Endoprotease endo-Pro</fullName>
    </submittedName>
</protein>
<evidence type="ECO:0000256" key="1">
    <source>
        <dbReference type="ARBA" id="ARBA00011079"/>
    </source>
</evidence>
<dbReference type="OrthoDB" id="1735038at2759"/>
<evidence type="ECO:0000256" key="4">
    <source>
        <dbReference type="ARBA" id="ARBA00022801"/>
    </source>
</evidence>
<evidence type="ECO:0000256" key="3">
    <source>
        <dbReference type="ARBA" id="ARBA00022729"/>
    </source>
</evidence>
<comment type="similarity">
    <text evidence="1">Belongs to the peptidase S28 family.</text>
</comment>
<dbReference type="InterPro" id="IPR008758">
    <property type="entry name" value="Peptidase_S28"/>
</dbReference>
<keyword evidence="7" id="KW-1185">Reference proteome</keyword>
<keyword evidence="4" id="KW-0378">Hydrolase</keyword>